<keyword evidence="2 6" id="KW-0479">Metal-binding</keyword>
<feature type="binding site" evidence="6">
    <location>
        <position position="447"/>
    </location>
    <ligand>
        <name>Zn(2+)</name>
        <dbReference type="ChEBI" id="CHEBI:29105"/>
        <note>catalytic</note>
    </ligand>
</feature>
<dbReference type="HOGENOM" id="CLU_008787_0_0_6"/>
<keyword evidence="3 6" id="KW-0378">Hydrolase</keyword>
<dbReference type="Pfam" id="PF00041">
    <property type="entry name" value="fn3"/>
    <property type="match status" value="1"/>
</dbReference>
<dbReference type="AlphaFoldDB" id="A0A0X1KUY7"/>
<dbReference type="InterPro" id="IPR036116">
    <property type="entry name" value="FN3_sf"/>
</dbReference>
<evidence type="ECO:0000313" key="7">
    <source>
        <dbReference type="EMBL" id="EET22076.1"/>
    </source>
</evidence>
<name>A0A0X1KUY7_VIBCO</name>
<dbReference type="SUPFAM" id="SSF49265">
    <property type="entry name" value="Fibronectin type III"/>
    <property type="match status" value="1"/>
</dbReference>
<dbReference type="InterPro" id="IPR051256">
    <property type="entry name" value="Dictomallein"/>
</dbReference>
<dbReference type="Pfam" id="PF12561">
    <property type="entry name" value="TagA"/>
    <property type="match status" value="1"/>
</dbReference>
<keyword evidence="4 6" id="KW-0862">Zinc</keyword>
<dbReference type="PROSITE" id="PS51257">
    <property type="entry name" value="PROKAR_LIPOPROTEIN"/>
    <property type="match status" value="1"/>
</dbReference>
<evidence type="ECO:0000256" key="6">
    <source>
        <dbReference type="PROSITE-ProRule" id="PRU01031"/>
    </source>
</evidence>
<proteinExistence type="predicted"/>
<dbReference type="InterPro" id="IPR003961">
    <property type="entry name" value="FN3_dom"/>
</dbReference>
<dbReference type="InterPro" id="IPR013783">
    <property type="entry name" value="Ig-like_fold"/>
</dbReference>
<dbReference type="PROSITE" id="PS51694">
    <property type="entry name" value="PEPTIDASE_M66"/>
    <property type="match status" value="1"/>
</dbReference>
<dbReference type="GO" id="GO:0004222">
    <property type="term" value="F:metalloendopeptidase activity"/>
    <property type="evidence" value="ECO:0007669"/>
    <property type="project" value="UniProtKB-UniRule"/>
</dbReference>
<dbReference type="EMBL" id="DS990136">
    <property type="protein sequence ID" value="EET22076.1"/>
    <property type="molecule type" value="Genomic_DNA"/>
</dbReference>
<dbReference type="InterPro" id="IPR019503">
    <property type="entry name" value="Peptidase_M66_dom"/>
</dbReference>
<dbReference type="InterPro" id="IPR022218">
    <property type="entry name" value="TagA_dom"/>
</dbReference>
<evidence type="ECO:0000256" key="2">
    <source>
        <dbReference type="ARBA" id="ARBA00022723"/>
    </source>
</evidence>
<keyword evidence="1 6" id="KW-0645">Protease</keyword>
<reference evidence="7" key="1">
    <citation type="submission" date="2005-09" db="EMBL/GenBank/DDBJ databases">
        <title>Annotation of Vibrio cholerae MO10.</title>
        <authorList>
            <person name="Colwell R."/>
            <person name="Grim C.J."/>
            <person name="Young S."/>
            <person name="Jaffe D."/>
            <person name="Gnerre S."/>
            <person name="Berlin A."/>
            <person name="Heiman D."/>
            <person name="Hepburn T."/>
            <person name="Shea T."/>
            <person name="Sykes S."/>
            <person name="Yandava C."/>
            <person name="Alvarado L."/>
            <person name="Kodira C."/>
            <person name="Borodovsky M."/>
            <person name="Heidelberg J."/>
            <person name="Lander E."/>
            <person name="Galagan J."/>
            <person name="Nusbaum C."/>
            <person name="Birren B."/>
        </authorList>
    </citation>
    <scope>NUCLEOTIDE SEQUENCE [LARGE SCALE GENOMIC DNA]</scope>
    <source>
        <strain evidence="7">MO10</strain>
    </source>
</reference>
<organism evidence="7">
    <name type="scientific">Vibrio cholerae (strain MO10)</name>
    <dbReference type="NCBI Taxonomy" id="345072"/>
    <lineage>
        <taxon>Bacteria</taxon>
        <taxon>Pseudomonadati</taxon>
        <taxon>Pseudomonadota</taxon>
        <taxon>Gammaproteobacteria</taxon>
        <taxon>Vibrionales</taxon>
        <taxon>Vibrionaceae</taxon>
        <taxon>Vibrio</taxon>
    </lineage>
</organism>
<dbReference type="Proteomes" id="UP000004687">
    <property type="component" value="Unassembled WGS sequence"/>
</dbReference>
<comment type="cofactor">
    <cofactor evidence="6">
        <name>Zn(2+)</name>
        <dbReference type="ChEBI" id="CHEBI:29105"/>
    </cofactor>
    <text evidence="6">Binds 1 zinc ion per subunit.</text>
</comment>
<dbReference type="SMART" id="SM00060">
    <property type="entry name" value="FN3"/>
    <property type="match status" value="1"/>
</dbReference>
<dbReference type="GO" id="GO:0046872">
    <property type="term" value="F:metal ion binding"/>
    <property type="evidence" value="ECO:0007669"/>
    <property type="project" value="UniProtKB-UniRule"/>
</dbReference>
<evidence type="ECO:0000256" key="4">
    <source>
        <dbReference type="ARBA" id="ARBA00022833"/>
    </source>
</evidence>
<dbReference type="CDD" id="cd00063">
    <property type="entry name" value="FN3"/>
    <property type="match status" value="1"/>
</dbReference>
<evidence type="ECO:0000256" key="3">
    <source>
        <dbReference type="ARBA" id="ARBA00022801"/>
    </source>
</evidence>
<keyword evidence="5 6" id="KW-0482">Metalloprotease</keyword>
<feature type="binding site" evidence="6">
    <location>
        <position position="443"/>
    </location>
    <ligand>
        <name>Zn(2+)</name>
        <dbReference type="ChEBI" id="CHEBI:29105"/>
        <note>catalytic</note>
    </ligand>
</feature>
<dbReference type="PROSITE" id="PS50853">
    <property type="entry name" value="FN3"/>
    <property type="match status" value="1"/>
</dbReference>
<dbReference type="Gene3D" id="2.60.40.10">
    <property type="entry name" value="Immunoglobulins"/>
    <property type="match status" value="1"/>
</dbReference>
<dbReference type="RefSeq" id="WP_001880619.1">
    <property type="nucleotide sequence ID" value="NZ_CP060094.1"/>
</dbReference>
<feature type="binding site" evidence="6">
    <location>
        <position position="453"/>
    </location>
    <ligand>
        <name>Zn(2+)</name>
        <dbReference type="ChEBI" id="CHEBI:29105"/>
        <note>catalytic</note>
    </ligand>
</feature>
<accession>A0A0X1KUY7</accession>
<dbReference type="SMR" id="A0A0X1KUY7"/>
<feature type="active site" evidence="6">
    <location>
        <position position="444"/>
    </location>
</feature>
<dbReference type="GO" id="GO:0006508">
    <property type="term" value="P:proteolysis"/>
    <property type="evidence" value="ECO:0007669"/>
    <property type="project" value="UniProtKB-UniRule"/>
</dbReference>
<dbReference type="Pfam" id="PF10462">
    <property type="entry name" value="Peptidase_M66"/>
    <property type="match status" value="1"/>
</dbReference>
<sequence length="1013" mass="115952">MIFSKNVYEELVVVRYSLLMKVSFAILIFLVGCNENATSSNDQYLTDPDISEQTKKPSRPIIDEKNKGVTDTSVTIEWDKIECEKNFSHYNVIVYRKDRIEDVITIRTRNNSVFIDDLKPNSQYSIDVSSCLHSACSESAKIEFITLNEIDYYHTTEIEKNVYGSLEGEVRFVQTHVISPEGRKNEPEIITGRDALILFKPSIKNSSSILMKIYSEDGLTSKVVMKSPSMLPKTDQPIDIDENNKVVSYSNSYWSAEIPWNKMKSGMSLHFEDENGNLGIIESERIKFSAPSELIIQNIDLGMLYKPRGRNIVIKELERTAVDYFQKVPVSKLIFSDYTPIHFEKITLPNGTVYTEKSADIGGWHQGDMREAVGKALVSTGINNANLGIVASSGYSQQYNRLTNHITAHTNIGYYNNGVVVHGGSGGGGIVTLENTLHNEWSHELGHNYGLGHYVAGGTSHGPDTSWGWDGYYKRFIANFDWKRSPQSNIRPDNQEVVKPFMDKYTYLWDAMSGGYDHQNGIISRYTLHHPYVARIIQDWLKNGAVVINNDYMVWDELKNIYVYKGTNFKVPIKKGVPVVTILGVYDPDKINPSQLYPPTYSNYGNIFDLEKPRSESSLKGWQYVKDVNYLDRVNTHWHTMLVNRKEEKICRFSYLSPKGKKFEFLGYEDIENKICTGGRSIHYLEDGKKNPIESKYNDYFLLSIDGDGEISYVPDSTIGESKICSLKMSGTVYGAGFIKGNSCRQIDGVFMNGFQWAFTLNQSGVNSTYTWSNECVLKIKDKDNNIESISIPNYRIEKNQSNKIHLNISREKPIIDINVYCGEHELTSIKVSDNPDIKLLKGPIIVGQEHGYTSYEPKLPSGWFKHYDNFEPKNEINHELGKMRVNDNDEYICRFNFSDSDREMKFVGYVSQLSESKYICTGGSEIYYKKNEINIELSSKENDFEWLSVRDKNLVGSKIEFDNNKTLCVLDNRSFYGAGYLDENNRCTQDRQIHWSNGKQWLFSTYKTMTYH</sequence>
<evidence type="ECO:0000256" key="5">
    <source>
        <dbReference type="ARBA" id="ARBA00023049"/>
    </source>
</evidence>
<dbReference type="PANTHER" id="PTHR39540:SF1">
    <property type="entry name" value="DICTOMALLEIN-1-RELATED"/>
    <property type="match status" value="1"/>
</dbReference>
<dbReference type="PANTHER" id="PTHR39540">
    <property type="match status" value="1"/>
</dbReference>
<reference evidence="7" key="2">
    <citation type="submission" date="2008-07" db="EMBL/GenBank/DDBJ databases">
        <authorList>
            <consortium name="Broad Institute Genome Sequencing Platform"/>
            <person name="Colwell R."/>
            <person name="Grim C.J."/>
            <person name="Young S."/>
            <person name="Jaffe D."/>
            <person name="Gnerre S."/>
            <person name="Berlin A."/>
            <person name="Heiman D."/>
            <person name="Hepburn T."/>
            <person name="Shea T."/>
            <person name="Sykes S."/>
            <person name="Alvarado L."/>
            <person name="Kodira C."/>
            <person name="Heidelberg J."/>
            <person name="Lander E."/>
            <person name="Galagan J."/>
            <person name="Nusbaum C."/>
            <person name="Birren B."/>
        </authorList>
    </citation>
    <scope>NUCLEOTIDE SEQUENCE [LARGE SCALE GENOMIC DNA]</scope>
    <source>
        <strain evidence="7">MO10</strain>
    </source>
</reference>
<protein>
    <submittedName>
        <fullName evidence="7">ToxR-activated gene A protein</fullName>
    </submittedName>
</protein>
<gene>
    <name evidence="7" type="ORF">VchoM_00103</name>
</gene>
<evidence type="ECO:0000256" key="1">
    <source>
        <dbReference type="ARBA" id="ARBA00022670"/>
    </source>
</evidence>